<dbReference type="GO" id="GO:2000028">
    <property type="term" value="P:regulation of photoperiodism, flowering"/>
    <property type="evidence" value="ECO:0007669"/>
    <property type="project" value="UniProtKB-ARBA"/>
</dbReference>
<dbReference type="AlphaFoldDB" id="A0A8B8L902"/>
<dbReference type="Proteomes" id="UP000694853">
    <property type="component" value="Unplaced"/>
</dbReference>
<feature type="compositionally biased region" description="Basic and acidic residues" evidence="5">
    <location>
        <begin position="714"/>
        <end position="734"/>
    </location>
</feature>
<feature type="region of interest" description="Disordered" evidence="5">
    <location>
        <begin position="931"/>
        <end position="952"/>
    </location>
</feature>
<dbReference type="Pfam" id="PF00855">
    <property type="entry name" value="PWWP"/>
    <property type="match status" value="1"/>
</dbReference>
<evidence type="ECO:0000256" key="3">
    <source>
        <dbReference type="ARBA" id="ARBA00023242"/>
    </source>
</evidence>
<dbReference type="Gene3D" id="2.30.30.140">
    <property type="match status" value="1"/>
</dbReference>
<reference evidence="8" key="2">
    <citation type="submission" date="2025-08" db="UniProtKB">
        <authorList>
            <consortium name="RefSeq"/>
        </authorList>
    </citation>
    <scope>IDENTIFICATION</scope>
    <source>
        <tissue evidence="8">Young leaves</tissue>
    </source>
</reference>
<feature type="region of interest" description="Disordered" evidence="5">
    <location>
        <begin position="751"/>
        <end position="790"/>
    </location>
</feature>
<evidence type="ECO:0000256" key="1">
    <source>
        <dbReference type="ARBA" id="ARBA00023015"/>
    </source>
</evidence>
<evidence type="ECO:0000313" key="7">
    <source>
        <dbReference type="Proteomes" id="UP000694853"/>
    </source>
</evidence>
<dbReference type="GO" id="GO:0040029">
    <property type="term" value="P:epigenetic regulation of gene expression"/>
    <property type="evidence" value="ECO:0007669"/>
    <property type="project" value="UniProtKB-ARBA"/>
</dbReference>
<evidence type="ECO:0000313" key="8">
    <source>
        <dbReference type="RefSeq" id="XP_027352801.1"/>
    </source>
</evidence>
<sequence>MTEFPLQDNAAVTGKPDDNCSSPLSEPQARVSRMDASTEEFRVFSEDDGNRRDSEKFGGSDSKSLLSEFDEFVAAERSGSRDLGYGFEVGDMVWGKVKSHPWWPGHIYNEAFASPSVRRTKREGHVLVAFFGDSSYGWFEPAELIPFDSNFAEKSQQTNSRTFLKAVEEAVDEACRRRGLGLACRCRNPDNFRATNVEGYFCVDVEDYEPGGLYSDIQIRKARNSFKPIETLAFVKQLAVAPHDGERGGIGYTKNKATVSAYRKAVFEQFDETYAQAFGVQPLRPTHPKNNPLDQAVTVRHPPRAPLSGPLVIAEALGGGKSAAKSVKVKDNLKKDRYLFKRRDDTSNSFQLACKEETPDAAARYVLQKRTPVELVTPHNLEKHDGAVSTSDAKEAFRGQVQADCSGLTSQAIFSDAKPHLDKGKEYSEEVNHSIERDNVSSKSMVRSDLFGELALQNTIDETSQPSHLERKVSVDVKHDGNAKLSGPCEDLKPGEHGLLAVADGGNDMHQAKSENNVYSSPVEAKHHEISVVKKIKGHKRPADDLKTSAVGEKKKKKKKDLNLQHTSSSLEKHSTPGKSVHLSGKLTGKDVSGGLAPREDLSAEQMQVDVNIRNFPMDTMGDANFELPQLLGDLQALALDPFHGIERKIPAAVRQFFLLFRSLVYQKSLFLSPQSENEAPEIRVTKSPSVRTSDSPDDHARALPVVKPVKHIVRPDDPTKAGRKRAPSDRQEEIAAKRLKKIKDLKALAAEKAGANQKTSEARRDDSKESMSQAPYKLGRADSTKKVDRPAKAVEPTILVIKFPPSTSLPSIAELKARFARFGPMDQSGFRVFWKSSTCRVVFLHKADAQAAYKYSVANQSLFGSAGVRCFLRESGDSAPEVSEGVKARVDDGANETPQVKDPAVVHRQTSVSSLQPLSQPMIQLKSCLKKSTGDDSGQVMGNGSSKGNPRVKFMLGGEESSRGDQLMVGSRNNFNNASFADAGAPPVAMDFNSKNIPKAPSQPPLPILPLATQFTKTPQHNLRNSELAMAPRNSPNFINTAASATATTVDISQQMMNLLTRCSDVVTNLTGLLGYVPYHPL</sequence>
<dbReference type="SUPFAM" id="SSF63748">
    <property type="entry name" value="Tudor/PWWP/MBT"/>
    <property type="match status" value="1"/>
</dbReference>
<dbReference type="RefSeq" id="XP_027352801.1">
    <property type="nucleotide sequence ID" value="XM_027497000.1"/>
</dbReference>
<dbReference type="PROSITE" id="PS50812">
    <property type="entry name" value="PWWP"/>
    <property type="match status" value="1"/>
</dbReference>
<dbReference type="CDD" id="cd05162">
    <property type="entry name" value="PWWP"/>
    <property type="match status" value="1"/>
</dbReference>
<dbReference type="InterPro" id="IPR000313">
    <property type="entry name" value="PWWP_dom"/>
</dbReference>
<dbReference type="KEGG" id="aprc:113863427"/>
<keyword evidence="7" id="KW-1185">Reference proteome</keyword>
<dbReference type="InterPro" id="IPR052657">
    <property type="entry name" value="PDP_family_Arabidopsis"/>
</dbReference>
<organism evidence="7 8">
    <name type="scientific">Abrus precatorius</name>
    <name type="common">Indian licorice</name>
    <name type="synonym">Glycine abrus</name>
    <dbReference type="NCBI Taxonomy" id="3816"/>
    <lineage>
        <taxon>Eukaryota</taxon>
        <taxon>Viridiplantae</taxon>
        <taxon>Streptophyta</taxon>
        <taxon>Embryophyta</taxon>
        <taxon>Tracheophyta</taxon>
        <taxon>Spermatophyta</taxon>
        <taxon>Magnoliopsida</taxon>
        <taxon>eudicotyledons</taxon>
        <taxon>Gunneridae</taxon>
        <taxon>Pentapetalae</taxon>
        <taxon>rosids</taxon>
        <taxon>fabids</taxon>
        <taxon>Fabales</taxon>
        <taxon>Fabaceae</taxon>
        <taxon>Papilionoideae</taxon>
        <taxon>50 kb inversion clade</taxon>
        <taxon>NPAAA clade</taxon>
        <taxon>indigoferoid/millettioid clade</taxon>
        <taxon>Abreae</taxon>
        <taxon>Abrus</taxon>
    </lineage>
</organism>
<name>A0A8B8L902_ABRPR</name>
<gene>
    <name evidence="8" type="primary">LOC113863427</name>
</gene>
<proteinExistence type="inferred from homology"/>
<dbReference type="SMART" id="SM00293">
    <property type="entry name" value="PWWP"/>
    <property type="match status" value="1"/>
</dbReference>
<keyword evidence="3" id="KW-0539">Nucleus</keyword>
<keyword evidence="2" id="KW-0804">Transcription</keyword>
<feature type="region of interest" description="Disordered" evidence="5">
    <location>
        <begin position="1"/>
        <end position="37"/>
    </location>
</feature>
<feature type="region of interest" description="Disordered" evidence="5">
    <location>
        <begin position="537"/>
        <end position="592"/>
    </location>
</feature>
<feature type="region of interest" description="Disordered" evidence="5">
    <location>
        <begin position="676"/>
        <end position="734"/>
    </location>
</feature>
<evidence type="ECO:0000256" key="4">
    <source>
        <dbReference type="ARBA" id="ARBA00060746"/>
    </source>
</evidence>
<dbReference type="GO" id="GO:0035098">
    <property type="term" value="C:ESC/E(Z) complex"/>
    <property type="evidence" value="ECO:0007669"/>
    <property type="project" value="UniProtKB-ARBA"/>
</dbReference>
<evidence type="ECO:0000256" key="5">
    <source>
        <dbReference type="SAM" id="MobiDB-lite"/>
    </source>
</evidence>
<accession>A0A8B8L902</accession>
<dbReference type="GeneID" id="113863427"/>
<evidence type="ECO:0000256" key="2">
    <source>
        <dbReference type="ARBA" id="ARBA00023163"/>
    </source>
</evidence>
<comment type="similarity">
    <text evidence="4">Belongs to the PDP family.</text>
</comment>
<keyword evidence="1" id="KW-0805">Transcription regulation</keyword>
<dbReference type="PANTHER" id="PTHR10688">
    <property type="entry name" value="PWWP DOMAIN-CONTAINING PROTEIN"/>
    <property type="match status" value="1"/>
</dbReference>
<reference evidence="7" key="1">
    <citation type="journal article" date="2019" name="Toxins">
        <title>Detection of Abrin-Like and Prepropulchellin-Like Toxin Genes and Transcripts Using Whole Genome Sequencing and Full-Length Transcript Sequencing of Abrus precatorius.</title>
        <authorList>
            <person name="Hovde B.T."/>
            <person name="Daligault H.E."/>
            <person name="Hanschen E.R."/>
            <person name="Kunde Y.A."/>
            <person name="Johnson M.B."/>
            <person name="Starkenburg S.R."/>
            <person name="Johnson S.L."/>
        </authorList>
    </citation>
    <scope>NUCLEOTIDE SEQUENCE [LARGE SCALE GENOMIC DNA]</scope>
</reference>
<feature type="compositionally biased region" description="Basic and acidic residues" evidence="5">
    <location>
        <begin position="780"/>
        <end position="790"/>
    </location>
</feature>
<feature type="compositionally biased region" description="Basic and acidic residues" evidence="5">
    <location>
        <begin position="761"/>
        <end position="770"/>
    </location>
</feature>
<dbReference type="OrthoDB" id="62853at2759"/>
<feature type="region of interest" description="Disordered" evidence="5">
    <location>
        <begin position="42"/>
        <end position="61"/>
    </location>
</feature>
<protein>
    <submittedName>
        <fullName evidence="8">Uncharacterized protein LOC113863427</fullName>
    </submittedName>
</protein>
<feature type="compositionally biased region" description="Basic and acidic residues" evidence="5">
    <location>
        <begin position="42"/>
        <end position="58"/>
    </location>
</feature>
<evidence type="ECO:0000259" key="6">
    <source>
        <dbReference type="PROSITE" id="PS50812"/>
    </source>
</evidence>
<dbReference type="PANTHER" id="PTHR10688:SF5">
    <property type="entry name" value="PWWP DOMAIN-CONTAINING PROTEIN 1-RELATED"/>
    <property type="match status" value="1"/>
</dbReference>
<feature type="domain" description="PWWP" evidence="6">
    <location>
        <begin position="89"/>
        <end position="150"/>
    </location>
</feature>
<dbReference type="FunFam" id="2.30.30.140:FF:000115">
    <property type="entry name" value="Tudor/PWWP/MBT superfamily protein"/>
    <property type="match status" value="1"/>
</dbReference>
<dbReference type="GO" id="GO:0006355">
    <property type="term" value="P:regulation of DNA-templated transcription"/>
    <property type="evidence" value="ECO:0007669"/>
    <property type="project" value="UniProtKB-ARBA"/>
</dbReference>